<dbReference type="Gene3D" id="3.40.50.2300">
    <property type="match status" value="1"/>
</dbReference>
<dbReference type="InterPro" id="IPR011006">
    <property type="entry name" value="CheY-like_superfamily"/>
</dbReference>
<evidence type="ECO:0000313" key="11">
    <source>
        <dbReference type="EMBL" id="RXJ64797.1"/>
    </source>
</evidence>
<name>A0A4Q0Y3R0_9BACT</name>
<evidence type="ECO:0000256" key="2">
    <source>
        <dbReference type="ARBA" id="ARBA00023012"/>
    </source>
</evidence>
<keyword evidence="4 7" id="KW-0238">DNA-binding</keyword>
<evidence type="ECO:0000256" key="5">
    <source>
        <dbReference type="ARBA" id="ARBA00023163"/>
    </source>
</evidence>
<keyword evidence="3" id="KW-0805">Transcription regulation</keyword>
<dbReference type="SMART" id="SM00448">
    <property type="entry name" value="REC"/>
    <property type="match status" value="1"/>
</dbReference>
<dbReference type="AlphaFoldDB" id="A0A4Q0Y3R0"/>
<evidence type="ECO:0000256" key="3">
    <source>
        <dbReference type="ARBA" id="ARBA00023015"/>
    </source>
</evidence>
<gene>
    <name evidence="11" type="ORF">CRV06_02255</name>
</gene>
<protein>
    <recommendedName>
        <fullName evidence="13">DNA-binding response regulator</fullName>
    </recommendedName>
</protein>
<dbReference type="CDD" id="cd00156">
    <property type="entry name" value="REC"/>
    <property type="match status" value="1"/>
</dbReference>
<evidence type="ECO:0000259" key="10">
    <source>
        <dbReference type="PROSITE" id="PS51755"/>
    </source>
</evidence>
<dbReference type="Proteomes" id="UP000290191">
    <property type="component" value="Unassembled WGS sequence"/>
</dbReference>
<accession>A0A4Q0Y3R0</accession>
<dbReference type="PROSITE" id="PS51755">
    <property type="entry name" value="OMPR_PHOB"/>
    <property type="match status" value="1"/>
</dbReference>
<dbReference type="SUPFAM" id="SSF52172">
    <property type="entry name" value="CheY-like"/>
    <property type="match status" value="1"/>
</dbReference>
<dbReference type="GO" id="GO:0005829">
    <property type="term" value="C:cytosol"/>
    <property type="evidence" value="ECO:0007669"/>
    <property type="project" value="TreeGrafter"/>
</dbReference>
<evidence type="ECO:0000259" key="9">
    <source>
        <dbReference type="PROSITE" id="PS50110"/>
    </source>
</evidence>
<evidence type="ECO:0000256" key="1">
    <source>
        <dbReference type="ARBA" id="ARBA00022553"/>
    </source>
</evidence>
<proteinExistence type="predicted"/>
<feature type="transmembrane region" description="Helical" evidence="8">
    <location>
        <begin position="12"/>
        <end position="28"/>
    </location>
</feature>
<evidence type="ECO:0000313" key="12">
    <source>
        <dbReference type="Proteomes" id="UP000290191"/>
    </source>
</evidence>
<feature type="modified residue" description="4-aspartylphosphate" evidence="6">
    <location>
        <position position="104"/>
    </location>
</feature>
<organism evidence="11 12">
    <name type="scientific">Halarcobacter anaerophilus</name>
    <dbReference type="NCBI Taxonomy" id="877500"/>
    <lineage>
        <taxon>Bacteria</taxon>
        <taxon>Pseudomonadati</taxon>
        <taxon>Campylobacterota</taxon>
        <taxon>Epsilonproteobacteria</taxon>
        <taxon>Campylobacterales</taxon>
        <taxon>Arcobacteraceae</taxon>
        <taxon>Halarcobacter</taxon>
    </lineage>
</organism>
<dbReference type="CDD" id="cd00383">
    <property type="entry name" value="trans_reg_C"/>
    <property type="match status" value="1"/>
</dbReference>
<reference evidence="11 12" key="1">
    <citation type="submission" date="2017-10" db="EMBL/GenBank/DDBJ databases">
        <title>Genomics of the genus Arcobacter.</title>
        <authorList>
            <person name="Perez-Cataluna A."/>
            <person name="Figueras M.J."/>
        </authorList>
    </citation>
    <scope>NUCLEOTIDE SEQUENCE [LARGE SCALE GENOMIC DNA]</scope>
    <source>
        <strain evidence="11 12">DSM 24636</strain>
    </source>
</reference>
<feature type="DNA-binding region" description="OmpR/PhoB-type" evidence="7">
    <location>
        <begin position="182"/>
        <end position="279"/>
    </location>
</feature>
<dbReference type="PANTHER" id="PTHR48111">
    <property type="entry name" value="REGULATOR OF RPOS"/>
    <property type="match status" value="1"/>
</dbReference>
<dbReference type="InterPro" id="IPR016032">
    <property type="entry name" value="Sig_transdc_resp-reg_C-effctor"/>
</dbReference>
<evidence type="ECO:0000256" key="4">
    <source>
        <dbReference type="ARBA" id="ARBA00023125"/>
    </source>
</evidence>
<dbReference type="OrthoDB" id="5514345at2"/>
<dbReference type="InterPro" id="IPR039420">
    <property type="entry name" value="WalR-like"/>
</dbReference>
<evidence type="ECO:0000256" key="6">
    <source>
        <dbReference type="PROSITE-ProRule" id="PRU00169"/>
    </source>
</evidence>
<dbReference type="Gene3D" id="1.10.10.10">
    <property type="entry name" value="Winged helix-like DNA-binding domain superfamily/Winged helix DNA-binding domain"/>
    <property type="match status" value="1"/>
</dbReference>
<keyword evidence="8" id="KW-0812">Transmembrane</keyword>
<dbReference type="SMART" id="SM00862">
    <property type="entry name" value="Trans_reg_C"/>
    <property type="match status" value="1"/>
</dbReference>
<dbReference type="PANTHER" id="PTHR48111:SF1">
    <property type="entry name" value="TWO-COMPONENT RESPONSE REGULATOR ORR33"/>
    <property type="match status" value="1"/>
</dbReference>
<dbReference type="InterPro" id="IPR001867">
    <property type="entry name" value="OmpR/PhoB-type_DNA-bd"/>
</dbReference>
<feature type="domain" description="Response regulatory" evidence="9">
    <location>
        <begin position="50"/>
        <end position="169"/>
    </location>
</feature>
<keyword evidence="12" id="KW-1185">Reference proteome</keyword>
<dbReference type="STRING" id="877500.GCA_000935065_02250"/>
<dbReference type="PROSITE" id="PS50110">
    <property type="entry name" value="RESPONSE_REGULATORY"/>
    <property type="match status" value="1"/>
</dbReference>
<dbReference type="Pfam" id="PF00072">
    <property type="entry name" value="Response_reg"/>
    <property type="match status" value="1"/>
</dbReference>
<keyword evidence="5" id="KW-0804">Transcription</keyword>
<feature type="domain" description="OmpR/PhoB-type" evidence="10">
    <location>
        <begin position="182"/>
        <end position="279"/>
    </location>
</feature>
<dbReference type="GO" id="GO:0032993">
    <property type="term" value="C:protein-DNA complex"/>
    <property type="evidence" value="ECO:0007669"/>
    <property type="project" value="TreeGrafter"/>
</dbReference>
<keyword evidence="8" id="KW-1133">Transmembrane helix</keyword>
<dbReference type="SUPFAM" id="SSF46894">
    <property type="entry name" value="C-terminal effector domain of the bipartite response regulators"/>
    <property type="match status" value="1"/>
</dbReference>
<dbReference type="GO" id="GO:0000976">
    <property type="term" value="F:transcription cis-regulatory region binding"/>
    <property type="evidence" value="ECO:0007669"/>
    <property type="project" value="TreeGrafter"/>
</dbReference>
<dbReference type="EMBL" id="PDKO01000001">
    <property type="protein sequence ID" value="RXJ64797.1"/>
    <property type="molecule type" value="Genomic_DNA"/>
</dbReference>
<dbReference type="Pfam" id="PF00486">
    <property type="entry name" value="Trans_reg_C"/>
    <property type="match status" value="1"/>
</dbReference>
<keyword evidence="2" id="KW-0902">Two-component regulatory system</keyword>
<dbReference type="GO" id="GO:0000156">
    <property type="term" value="F:phosphorelay response regulator activity"/>
    <property type="evidence" value="ECO:0007669"/>
    <property type="project" value="TreeGrafter"/>
</dbReference>
<keyword evidence="1 6" id="KW-0597">Phosphoprotein</keyword>
<evidence type="ECO:0000256" key="8">
    <source>
        <dbReference type="SAM" id="Phobius"/>
    </source>
</evidence>
<sequence length="282" mass="33738">MRLLVTFQKRDILLIMTIFIFKKLWYYYCNTFFSRIYIMEKIEDYEKNIRILLVEDDYLTQVKLVKILNRVYDDIVVAKNGEEALTIFKAYHSQNKSFDLVVSDINMPIMNGINLLENIRQIDELLPFIFVTARLDLETLLQVVKLDIDDYILKPIEIEPLLKSIEKTMRKSLKRKENLNISQKLCLSDDLYWDSIEKYIYKDEKQVKLTKKEIMFLDILCRRINQVVNTEDIVYTLWEDDIEVDSNIANLKNLISRIRVKIPNLNIENVYGLGYKLRMKHE</sequence>
<comment type="caution">
    <text evidence="11">The sequence shown here is derived from an EMBL/GenBank/DDBJ whole genome shotgun (WGS) entry which is preliminary data.</text>
</comment>
<evidence type="ECO:0000256" key="7">
    <source>
        <dbReference type="PROSITE-ProRule" id="PRU01091"/>
    </source>
</evidence>
<dbReference type="GO" id="GO:0006355">
    <property type="term" value="P:regulation of DNA-templated transcription"/>
    <property type="evidence" value="ECO:0007669"/>
    <property type="project" value="InterPro"/>
</dbReference>
<dbReference type="InterPro" id="IPR036388">
    <property type="entry name" value="WH-like_DNA-bd_sf"/>
</dbReference>
<evidence type="ECO:0008006" key="13">
    <source>
        <dbReference type="Google" id="ProtNLM"/>
    </source>
</evidence>
<dbReference type="InterPro" id="IPR001789">
    <property type="entry name" value="Sig_transdc_resp-reg_receiver"/>
</dbReference>
<keyword evidence="8" id="KW-0472">Membrane</keyword>